<proteinExistence type="predicted"/>
<evidence type="ECO:0000313" key="1">
    <source>
        <dbReference type="EMBL" id="KGN37486.1"/>
    </source>
</evidence>
<organism evidence="1 2">
    <name type="scientific">Knoellia subterranea KCTC 19937</name>
    <dbReference type="NCBI Taxonomy" id="1385521"/>
    <lineage>
        <taxon>Bacteria</taxon>
        <taxon>Bacillati</taxon>
        <taxon>Actinomycetota</taxon>
        <taxon>Actinomycetes</taxon>
        <taxon>Micrococcales</taxon>
        <taxon>Intrasporangiaceae</taxon>
        <taxon>Knoellia</taxon>
    </lineage>
</organism>
<dbReference type="NCBIfam" id="NF045728">
    <property type="entry name" value="glycosyl_F510_1955"/>
    <property type="match status" value="1"/>
</dbReference>
<dbReference type="EMBL" id="AVPK01000005">
    <property type="protein sequence ID" value="KGN37486.1"/>
    <property type="molecule type" value="Genomic_DNA"/>
</dbReference>
<gene>
    <name evidence="1" type="ORF">N803_13970</name>
</gene>
<dbReference type="eggNOG" id="COG4447">
    <property type="taxonomic scope" value="Bacteria"/>
</dbReference>
<protein>
    <recommendedName>
        <fullName evidence="3">Glycosyl hydrolase</fullName>
    </recommendedName>
</protein>
<dbReference type="SUPFAM" id="SSF110296">
    <property type="entry name" value="Oligoxyloglucan reducing end-specific cellobiohydrolase"/>
    <property type="match status" value="1"/>
</dbReference>
<dbReference type="InterPro" id="IPR054817">
    <property type="entry name" value="Glycosyl_F510_1955-like"/>
</dbReference>
<dbReference type="AlphaFoldDB" id="A0A0A0JPG9"/>
<dbReference type="Gene3D" id="2.130.10.10">
    <property type="entry name" value="YVTN repeat-like/Quinoprotein amine dehydrogenase"/>
    <property type="match status" value="1"/>
</dbReference>
<sequence length="243" mass="25358">MPSAHVHGVGRDPGDGTLLLATHEGLFRYAADGPVRVGPSIDLMGFWIAGPGHYYASGHPNMAPELPQPMGLIESTDGGKTWAVLSRGGQSDFHTLTQAGDTVLAFDGKLRRTTDGRQWSTAPLTAHPRTLAANPDGSKVLATTEAALLGSTDKGATWQPIPDAPLLLHVAWVDAGVVAGVTPGGEIAMSADAARTWRMTGATVPPPQAVSASQTADGMEVLVVTEREVLTSRDGKKFLPVRG</sequence>
<dbReference type="STRING" id="1385521.N803_13970"/>
<dbReference type="Proteomes" id="UP000030011">
    <property type="component" value="Unassembled WGS sequence"/>
</dbReference>
<keyword evidence="2" id="KW-1185">Reference proteome</keyword>
<evidence type="ECO:0008006" key="3">
    <source>
        <dbReference type="Google" id="ProtNLM"/>
    </source>
</evidence>
<name>A0A0A0JPG9_9MICO</name>
<accession>A0A0A0JPG9</accession>
<dbReference type="InterPro" id="IPR015943">
    <property type="entry name" value="WD40/YVTN_repeat-like_dom_sf"/>
</dbReference>
<reference evidence="1 2" key="1">
    <citation type="submission" date="2013-08" db="EMBL/GenBank/DDBJ databases">
        <title>The genome sequence of Knoellia subterranea.</title>
        <authorList>
            <person name="Zhu W."/>
            <person name="Wang G."/>
        </authorList>
    </citation>
    <scope>NUCLEOTIDE SEQUENCE [LARGE SCALE GENOMIC DNA]</scope>
    <source>
        <strain evidence="1 2">KCTC 19937</strain>
    </source>
</reference>
<comment type="caution">
    <text evidence="1">The sequence shown here is derived from an EMBL/GenBank/DDBJ whole genome shotgun (WGS) entry which is preliminary data.</text>
</comment>
<evidence type="ECO:0000313" key="2">
    <source>
        <dbReference type="Proteomes" id="UP000030011"/>
    </source>
</evidence>